<dbReference type="CDD" id="cd09600">
    <property type="entry name" value="M1_APN"/>
    <property type="match status" value="1"/>
</dbReference>
<evidence type="ECO:0000256" key="8">
    <source>
        <dbReference type="ARBA" id="ARBA00022723"/>
    </source>
</evidence>
<evidence type="ECO:0000256" key="2">
    <source>
        <dbReference type="ARBA" id="ARBA00001947"/>
    </source>
</evidence>
<comment type="catalytic activity">
    <reaction evidence="1">
        <text>Release of an N-terminal amino acid, Xaa-|-Yaa- from a peptide, amide or arylamide. Xaa is preferably Ala, but may be most amino acids including Pro (slow action). When a terminal hydrophobic residue is followed by a prolyl residue, the two may be released as an intact Xaa-Pro dipeptide.</text>
        <dbReference type="EC" id="3.4.11.2"/>
    </reaction>
</comment>
<dbReference type="PRINTS" id="PR00756">
    <property type="entry name" value="ALADIPTASE"/>
</dbReference>
<evidence type="ECO:0000256" key="10">
    <source>
        <dbReference type="ARBA" id="ARBA00022833"/>
    </source>
</evidence>
<dbReference type="Pfam" id="PF17900">
    <property type="entry name" value="Peptidase_M1_N"/>
    <property type="match status" value="1"/>
</dbReference>
<dbReference type="FunFam" id="3.30.2010.30:FF:000002">
    <property type="entry name" value="Putative aminopeptidase N"/>
    <property type="match status" value="1"/>
</dbReference>
<organism evidence="18 19">
    <name type="scientific">Cocleimonas flava</name>
    <dbReference type="NCBI Taxonomy" id="634765"/>
    <lineage>
        <taxon>Bacteria</taxon>
        <taxon>Pseudomonadati</taxon>
        <taxon>Pseudomonadota</taxon>
        <taxon>Gammaproteobacteria</taxon>
        <taxon>Thiotrichales</taxon>
        <taxon>Thiotrichaceae</taxon>
        <taxon>Cocleimonas</taxon>
    </lineage>
</organism>
<protein>
    <recommendedName>
        <fullName evidence="5 13">Aminopeptidase N</fullName>
        <ecNumber evidence="4 13">3.4.11.2</ecNumber>
    </recommendedName>
</protein>
<comment type="cofactor">
    <cofactor evidence="2">
        <name>Zn(2+)</name>
        <dbReference type="ChEBI" id="CHEBI:29105"/>
    </cofactor>
</comment>
<dbReference type="Pfam" id="PF01433">
    <property type="entry name" value="Peptidase_M1"/>
    <property type="match status" value="1"/>
</dbReference>
<evidence type="ECO:0000259" key="17">
    <source>
        <dbReference type="Pfam" id="PF17900"/>
    </source>
</evidence>
<dbReference type="InterPro" id="IPR027268">
    <property type="entry name" value="Peptidase_M4/M1_CTD_sf"/>
</dbReference>
<evidence type="ECO:0000256" key="7">
    <source>
        <dbReference type="ARBA" id="ARBA00022670"/>
    </source>
</evidence>
<keyword evidence="19" id="KW-1185">Reference proteome</keyword>
<accession>A0A4R1EU49</accession>
<dbReference type="InterPro" id="IPR045357">
    <property type="entry name" value="Aminopeptidase_N-like_N"/>
</dbReference>
<dbReference type="OrthoDB" id="100605at2"/>
<gene>
    <name evidence="18" type="ORF">EV695_3154</name>
</gene>
<comment type="function">
    <text evidence="12">Aminopeptidase N is involved in the degradation of intracellular peptides generated by protein breakdown during normal growth as well as in response to nutrient starvation.</text>
</comment>
<dbReference type="FunFam" id="2.60.40.1730:FF:000005">
    <property type="entry name" value="Aminopeptidase N"/>
    <property type="match status" value="1"/>
</dbReference>
<dbReference type="Gene3D" id="2.60.40.1840">
    <property type="match status" value="1"/>
</dbReference>
<proteinExistence type="inferred from homology"/>
<keyword evidence="10" id="KW-0862">Zinc</keyword>
<dbReference type="GO" id="GO:0016285">
    <property type="term" value="F:alanyl aminopeptidase activity"/>
    <property type="evidence" value="ECO:0007669"/>
    <property type="project" value="UniProtKB-EC"/>
</dbReference>
<keyword evidence="8" id="KW-0479">Metal-binding</keyword>
<keyword evidence="7" id="KW-0645">Protease</keyword>
<evidence type="ECO:0000256" key="3">
    <source>
        <dbReference type="ARBA" id="ARBA00010136"/>
    </source>
</evidence>
<dbReference type="InterPro" id="IPR037144">
    <property type="entry name" value="Peptidase_M1_pepN_C_sf"/>
</dbReference>
<dbReference type="InterPro" id="IPR042097">
    <property type="entry name" value="Aminopeptidase_N-like_N_sf"/>
</dbReference>
<evidence type="ECO:0000256" key="12">
    <source>
        <dbReference type="ARBA" id="ARBA00059739"/>
    </source>
</evidence>
<dbReference type="Gene3D" id="1.10.390.10">
    <property type="entry name" value="Neutral Protease Domain 2"/>
    <property type="match status" value="1"/>
</dbReference>
<feature type="domain" description="Aminopeptidase N-like N-terminal" evidence="17">
    <location>
        <begin position="89"/>
        <end position="190"/>
    </location>
</feature>
<dbReference type="EC" id="3.4.11.2" evidence="4 13"/>
<dbReference type="InterPro" id="IPR035414">
    <property type="entry name" value="Peptidase_M1_pepN_Ig-like"/>
</dbReference>
<comment type="caution">
    <text evidence="18">The sequence shown here is derived from an EMBL/GenBank/DDBJ whole genome shotgun (WGS) entry which is preliminary data.</text>
</comment>
<keyword evidence="11" id="KW-0482">Metalloprotease</keyword>
<dbReference type="InterPro" id="IPR012779">
    <property type="entry name" value="Peptidase_M1_pepN"/>
</dbReference>
<evidence type="ECO:0000256" key="13">
    <source>
        <dbReference type="NCBIfam" id="TIGR02414"/>
    </source>
</evidence>
<evidence type="ECO:0000313" key="18">
    <source>
        <dbReference type="EMBL" id="TCJ85187.1"/>
    </source>
</evidence>
<dbReference type="GO" id="GO:0008270">
    <property type="term" value="F:zinc ion binding"/>
    <property type="evidence" value="ECO:0007669"/>
    <property type="project" value="InterPro"/>
</dbReference>
<dbReference type="Pfam" id="PF17432">
    <property type="entry name" value="DUF3458_C"/>
    <property type="match status" value="1"/>
</dbReference>
<dbReference type="Gene3D" id="2.60.40.1730">
    <property type="entry name" value="tricorn interacting facor f3 domain"/>
    <property type="match status" value="1"/>
</dbReference>
<evidence type="ECO:0000259" key="15">
    <source>
        <dbReference type="Pfam" id="PF11940"/>
    </source>
</evidence>
<evidence type="ECO:0000256" key="9">
    <source>
        <dbReference type="ARBA" id="ARBA00022801"/>
    </source>
</evidence>
<dbReference type="Gene3D" id="3.30.2010.30">
    <property type="match status" value="1"/>
</dbReference>
<dbReference type="SUPFAM" id="SSF63737">
    <property type="entry name" value="Leukotriene A4 hydrolase N-terminal domain"/>
    <property type="match status" value="1"/>
</dbReference>
<keyword evidence="9" id="KW-0378">Hydrolase</keyword>
<dbReference type="Proteomes" id="UP000294887">
    <property type="component" value="Unassembled WGS sequence"/>
</dbReference>
<dbReference type="FunFam" id="1.10.390.10:FF:000002">
    <property type="entry name" value="Aminopeptidase N"/>
    <property type="match status" value="1"/>
</dbReference>
<dbReference type="InterPro" id="IPR038438">
    <property type="entry name" value="PepN_Ig-like_sf"/>
</dbReference>
<dbReference type="InterPro" id="IPR024601">
    <property type="entry name" value="Peptidase_M1_pepN_C"/>
</dbReference>
<evidence type="ECO:0000259" key="16">
    <source>
        <dbReference type="Pfam" id="PF17432"/>
    </source>
</evidence>
<dbReference type="PANTHER" id="PTHR46322">
    <property type="entry name" value="PUROMYCIN-SENSITIVE AMINOPEPTIDASE"/>
    <property type="match status" value="1"/>
</dbReference>
<dbReference type="AlphaFoldDB" id="A0A4R1EU49"/>
<dbReference type="Pfam" id="PF11940">
    <property type="entry name" value="DUF3458"/>
    <property type="match status" value="1"/>
</dbReference>
<comment type="similarity">
    <text evidence="3">Belongs to the peptidase M1 family.</text>
</comment>
<dbReference type="NCBIfam" id="TIGR02414">
    <property type="entry name" value="pepN_proteo"/>
    <property type="match status" value="1"/>
</dbReference>
<dbReference type="SUPFAM" id="SSF55486">
    <property type="entry name" value="Metalloproteases ('zincins'), catalytic domain"/>
    <property type="match status" value="1"/>
</dbReference>
<evidence type="ECO:0000256" key="1">
    <source>
        <dbReference type="ARBA" id="ARBA00000098"/>
    </source>
</evidence>
<evidence type="ECO:0000256" key="5">
    <source>
        <dbReference type="ARBA" id="ARBA00015611"/>
    </source>
</evidence>
<dbReference type="PANTHER" id="PTHR46322:SF1">
    <property type="entry name" value="PUROMYCIN-SENSITIVE AMINOPEPTIDASE"/>
    <property type="match status" value="1"/>
</dbReference>
<evidence type="ECO:0000259" key="14">
    <source>
        <dbReference type="Pfam" id="PF01433"/>
    </source>
</evidence>
<dbReference type="GO" id="GO:0006508">
    <property type="term" value="P:proteolysis"/>
    <property type="evidence" value="ECO:0007669"/>
    <property type="project" value="UniProtKB-UniRule"/>
</dbReference>
<dbReference type="RefSeq" id="WP_131906891.1">
    <property type="nucleotide sequence ID" value="NZ_BAAAFU010000001.1"/>
</dbReference>
<keyword evidence="6 18" id="KW-0031">Aminopeptidase</keyword>
<feature type="domain" description="Peptidase M1 membrane alanine aminopeptidase" evidence="14">
    <location>
        <begin position="230"/>
        <end position="442"/>
    </location>
</feature>
<reference evidence="18 19" key="1">
    <citation type="submission" date="2019-03" db="EMBL/GenBank/DDBJ databases">
        <title>Genomic Encyclopedia of Type Strains, Phase IV (KMG-IV): sequencing the most valuable type-strain genomes for metagenomic binning, comparative biology and taxonomic classification.</title>
        <authorList>
            <person name="Goeker M."/>
        </authorList>
    </citation>
    <scope>NUCLEOTIDE SEQUENCE [LARGE SCALE GENOMIC DNA]</scope>
    <source>
        <strain evidence="18 19">DSM 24830</strain>
    </source>
</reference>
<dbReference type="GO" id="GO:0008237">
    <property type="term" value="F:metallopeptidase activity"/>
    <property type="evidence" value="ECO:0007669"/>
    <property type="project" value="UniProtKB-UniRule"/>
</dbReference>
<dbReference type="InterPro" id="IPR001930">
    <property type="entry name" value="Peptidase_M1"/>
</dbReference>
<dbReference type="EMBL" id="SMFQ01000004">
    <property type="protein sequence ID" value="TCJ85187.1"/>
    <property type="molecule type" value="Genomic_DNA"/>
</dbReference>
<evidence type="ECO:0000256" key="6">
    <source>
        <dbReference type="ARBA" id="ARBA00022438"/>
    </source>
</evidence>
<dbReference type="InterPro" id="IPR014782">
    <property type="entry name" value="Peptidase_M1_dom"/>
</dbReference>
<feature type="domain" description="Peptidase M1 alanyl aminopeptidase C-terminal" evidence="16">
    <location>
        <begin position="551"/>
        <end position="883"/>
    </location>
</feature>
<evidence type="ECO:0000313" key="19">
    <source>
        <dbReference type="Proteomes" id="UP000294887"/>
    </source>
</evidence>
<dbReference type="Gene3D" id="1.25.50.10">
    <property type="entry name" value="Peptidase M1, alanyl aminopeptidase, C-terminal domain"/>
    <property type="match status" value="1"/>
</dbReference>
<feature type="domain" description="Peptidase M1 alanyl aminopeptidase Ig-like fold" evidence="15">
    <location>
        <begin position="448"/>
        <end position="547"/>
    </location>
</feature>
<evidence type="ECO:0000256" key="4">
    <source>
        <dbReference type="ARBA" id="ARBA00012564"/>
    </source>
</evidence>
<evidence type="ECO:0000256" key="11">
    <source>
        <dbReference type="ARBA" id="ARBA00023049"/>
    </source>
</evidence>
<name>A0A4R1EU49_9GAMM</name>
<sequence>MKNAQAQTIYLKDYQQPAFWIDTVDLAFDLFDDHAIVTSKVQYLRNAEATATELELFGAELELQSITLNGYELTDKDYALEDESLILSNLADEFSLEIVTKIYPQDNKSLEGLYQSSGNFCTQCEAQGFRKITYFLDRPDVMGKFVTTIRADKTKYPVMLSNGNLIDSGDLDEGKHFAVWEDPFKKPAYLFALVAGDLEHVTDSYTTTSGKDVKLEIYTEAHNIDKCDHAMQSLKRAMKWDEDRFGLEYDLDIYMVVAVDDFNMGAMENKGLNVFNSKLVFASPETATDNDYTNIEAVIGHEYFHNWTGNRVTCRDWFQLSLKEGLTVFRDQEFTADLHSRAVKRIEDVRSLRTLQFAEDASPMAHPIRPSSFMEINNFYTLTVYEKGAEIVRLYNTLLGQDGFRKGMDLYFERHDGQAVTTEDFLAAMADANDMDLSQMQNWYDQAGTPTVDVTMDYDEEENSCTLNLTQSYTTTPEANAEDKKPYLIPIKIGLIDVSSIKPGKELLSETIQLTKQTQSVRFKGITAKPLPSLLRDFSAPVKLNYDYTTEETIFLMQHDSDQFNRWEASQRLAKTLMMQMLEDKAMGKPIGVEPEVISAYQQVLMDDDLDNALKAEALTLPSENDLAEAMASTEHKADPEAIHEVRELILKTIASSLRIPLENTYGHLINQLSAEEYSPDAVSIGKRRLKNTCLAYISQLNDPAVGALIYQQFSQSLKEGGNMTDTLAALSCLSDMQCPERDQAFADFEAKWEHDTLVMDKWFVMQATSSLPDTLDNVKVLMDHKLFDMKNPNKVRSLVGAFANGNPVNFHSADGSGYEFHADRVIELDAFNPQVASRMARALMNWRQYEPGRSELMRAQLERIKAIDGLSGDVFEIVSKAL</sequence>